<keyword evidence="5" id="KW-0862">Zinc</keyword>
<dbReference type="AlphaFoldDB" id="A0A7S2ZER4"/>
<dbReference type="GO" id="GO:0008270">
    <property type="term" value="F:zinc ion binding"/>
    <property type="evidence" value="ECO:0007669"/>
    <property type="project" value="UniProtKB-KW"/>
</dbReference>
<evidence type="ECO:0000256" key="6">
    <source>
        <dbReference type="ARBA" id="ARBA00023242"/>
    </source>
</evidence>
<evidence type="ECO:0000259" key="8">
    <source>
        <dbReference type="PROSITE" id="PS50157"/>
    </source>
</evidence>
<dbReference type="EMBL" id="HBHW01007677">
    <property type="protein sequence ID" value="CAE0037878.1"/>
    <property type="molecule type" value="Transcribed_RNA"/>
</dbReference>
<dbReference type="EMBL" id="HBHW01007676">
    <property type="protein sequence ID" value="CAE0037877.1"/>
    <property type="molecule type" value="Transcribed_RNA"/>
</dbReference>
<dbReference type="PANTHER" id="PTHR16515">
    <property type="entry name" value="PR DOMAIN ZINC FINGER PROTEIN"/>
    <property type="match status" value="1"/>
</dbReference>
<dbReference type="InterPro" id="IPR036236">
    <property type="entry name" value="Znf_C2H2_sf"/>
</dbReference>
<dbReference type="FunFam" id="3.30.160.60:FF:000100">
    <property type="entry name" value="Zinc finger 45-like"/>
    <property type="match status" value="1"/>
</dbReference>
<dbReference type="SUPFAM" id="SSF57667">
    <property type="entry name" value="beta-beta-alpha zinc fingers"/>
    <property type="match status" value="1"/>
</dbReference>
<dbReference type="EMBL" id="HBHW01007674">
    <property type="protein sequence ID" value="CAE0037875.1"/>
    <property type="molecule type" value="Transcribed_RNA"/>
</dbReference>
<dbReference type="SMART" id="SM00355">
    <property type="entry name" value="ZnF_C2H2"/>
    <property type="match status" value="3"/>
</dbReference>
<sequence length="377" mass="42971">MGFIEIEGVADSGVFRPATRLLAENVHVAKWLLGETAGKVRSDMLQKTLVPFDFLKLEQGPEVGVRETVVFRKSLVVASHLIDDVGFAFSVKVNGGSYREDRMVLHYDIETGDMMAMITNRDSEGLTIRCSVVLQSLYHSKGFVFIAKAPPGSNRFSGVQYVVMDTDCDFCTLREEPCHCDVLKQRFLGNAGAVLPFDMNPFSMMKNVTEKMSGNGWMHLDTGVSLRTNLSTEKGQVFPRIQQIFSLATTSWKTNRLFAGMERQKGRLLLEGGKSETVEEKDVVRKKKRHPCPLCGSSFRTKYHFTRHWSTVHERQKNYACNICGKRFTQSSHLDVHIANIHNEMPKILCSYCDHEFRWRANYLKHMRKRHPEALNP</sequence>
<evidence type="ECO:0000256" key="1">
    <source>
        <dbReference type="ARBA" id="ARBA00004123"/>
    </source>
</evidence>
<feature type="domain" description="C2H2-type" evidence="8">
    <location>
        <begin position="290"/>
        <end position="318"/>
    </location>
</feature>
<dbReference type="Gene3D" id="3.30.160.60">
    <property type="entry name" value="Classic Zinc Finger"/>
    <property type="match status" value="1"/>
</dbReference>
<evidence type="ECO:0000313" key="10">
    <source>
        <dbReference type="EMBL" id="CAE0037876.1"/>
    </source>
</evidence>
<accession>A0A7S2ZER4</accession>
<evidence type="ECO:0000256" key="7">
    <source>
        <dbReference type="PROSITE-ProRule" id="PRU00042"/>
    </source>
</evidence>
<evidence type="ECO:0000313" key="11">
    <source>
        <dbReference type="EMBL" id="CAE0037877.1"/>
    </source>
</evidence>
<dbReference type="GO" id="GO:0005634">
    <property type="term" value="C:nucleus"/>
    <property type="evidence" value="ECO:0007669"/>
    <property type="project" value="UniProtKB-SubCell"/>
</dbReference>
<evidence type="ECO:0000256" key="2">
    <source>
        <dbReference type="ARBA" id="ARBA00022723"/>
    </source>
</evidence>
<evidence type="ECO:0000256" key="4">
    <source>
        <dbReference type="ARBA" id="ARBA00022771"/>
    </source>
</evidence>
<dbReference type="PANTHER" id="PTHR16515:SF49">
    <property type="entry name" value="GASTRULA ZINC FINGER PROTEIN XLCGF49.1-LIKE-RELATED"/>
    <property type="match status" value="1"/>
</dbReference>
<evidence type="ECO:0000313" key="13">
    <source>
        <dbReference type="EMBL" id="CAE0037880.1"/>
    </source>
</evidence>
<dbReference type="InterPro" id="IPR013087">
    <property type="entry name" value="Znf_C2H2_type"/>
</dbReference>
<dbReference type="GO" id="GO:0010468">
    <property type="term" value="P:regulation of gene expression"/>
    <property type="evidence" value="ECO:0007669"/>
    <property type="project" value="TreeGrafter"/>
</dbReference>
<name>A0A7S2ZER4_9RHOD</name>
<organism evidence="13">
    <name type="scientific">Rhodosorus marinus</name>
    <dbReference type="NCBI Taxonomy" id="101924"/>
    <lineage>
        <taxon>Eukaryota</taxon>
        <taxon>Rhodophyta</taxon>
        <taxon>Stylonematophyceae</taxon>
        <taxon>Stylonematales</taxon>
        <taxon>Stylonemataceae</taxon>
        <taxon>Rhodosorus</taxon>
    </lineage>
</organism>
<comment type="subcellular location">
    <subcellularLocation>
        <location evidence="1">Nucleus</location>
    </subcellularLocation>
</comment>
<evidence type="ECO:0000256" key="3">
    <source>
        <dbReference type="ARBA" id="ARBA00022737"/>
    </source>
</evidence>
<evidence type="ECO:0000313" key="9">
    <source>
        <dbReference type="EMBL" id="CAE0037875.1"/>
    </source>
</evidence>
<evidence type="ECO:0000256" key="5">
    <source>
        <dbReference type="ARBA" id="ARBA00022833"/>
    </source>
</evidence>
<dbReference type="EMBL" id="HBHW01007679">
    <property type="protein sequence ID" value="CAE0037880.1"/>
    <property type="molecule type" value="Transcribed_RNA"/>
</dbReference>
<keyword evidence="2" id="KW-0479">Metal-binding</keyword>
<gene>
    <name evidence="9" type="ORF">RMAR00112_LOCUS5829</name>
    <name evidence="10" type="ORF">RMAR00112_LOCUS5830</name>
    <name evidence="11" type="ORF">RMAR00112_LOCUS5831</name>
    <name evidence="12" type="ORF">RMAR00112_LOCUS5832</name>
    <name evidence="13" type="ORF">RMAR00112_LOCUS5834</name>
</gene>
<evidence type="ECO:0000313" key="12">
    <source>
        <dbReference type="EMBL" id="CAE0037878.1"/>
    </source>
</evidence>
<protein>
    <recommendedName>
        <fullName evidence="8">C2H2-type domain-containing protein</fullName>
    </recommendedName>
</protein>
<keyword evidence="3" id="KW-0677">Repeat</keyword>
<feature type="domain" description="C2H2-type" evidence="8">
    <location>
        <begin position="319"/>
        <end position="347"/>
    </location>
</feature>
<keyword evidence="6" id="KW-0539">Nucleus</keyword>
<proteinExistence type="predicted"/>
<dbReference type="EMBL" id="HBHW01007675">
    <property type="protein sequence ID" value="CAE0037876.1"/>
    <property type="molecule type" value="Transcribed_RNA"/>
</dbReference>
<reference evidence="13" key="1">
    <citation type="submission" date="2021-01" db="EMBL/GenBank/DDBJ databases">
        <authorList>
            <person name="Corre E."/>
            <person name="Pelletier E."/>
            <person name="Niang G."/>
            <person name="Scheremetjew M."/>
            <person name="Finn R."/>
            <person name="Kale V."/>
            <person name="Holt S."/>
            <person name="Cochrane G."/>
            <person name="Meng A."/>
            <person name="Brown T."/>
            <person name="Cohen L."/>
        </authorList>
    </citation>
    <scope>NUCLEOTIDE SEQUENCE</scope>
    <source>
        <strain evidence="13">CCMP 769</strain>
    </source>
</reference>
<dbReference type="PROSITE" id="PS50157">
    <property type="entry name" value="ZINC_FINGER_C2H2_2"/>
    <property type="match status" value="2"/>
</dbReference>
<keyword evidence="4 7" id="KW-0863">Zinc-finger</keyword>
<dbReference type="PROSITE" id="PS00028">
    <property type="entry name" value="ZINC_FINGER_C2H2_1"/>
    <property type="match status" value="3"/>
</dbReference>
<dbReference type="InterPro" id="IPR050331">
    <property type="entry name" value="Zinc_finger"/>
</dbReference>
<dbReference type="Pfam" id="PF00096">
    <property type="entry name" value="zf-C2H2"/>
    <property type="match status" value="2"/>
</dbReference>